<gene>
    <name evidence="1" type="ORF">CR513_07055</name>
</gene>
<feature type="non-terminal residue" evidence="1">
    <location>
        <position position="1"/>
    </location>
</feature>
<evidence type="ECO:0000313" key="1">
    <source>
        <dbReference type="EMBL" id="RDY08686.1"/>
    </source>
</evidence>
<dbReference type="AlphaFoldDB" id="A0A371I0Y1"/>
<reference evidence="1" key="1">
    <citation type="submission" date="2018-05" db="EMBL/GenBank/DDBJ databases">
        <title>Draft genome of Mucuna pruriens seed.</title>
        <authorList>
            <person name="Nnadi N.E."/>
            <person name="Vos R."/>
            <person name="Hasami M.H."/>
            <person name="Devisetty U.K."/>
            <person name="Aguiy J.C."/>
        </authorList>
    </citation>
    <scope>NUCLEOTIDE SEQUENCE [LARGE SCALE GENOMIC DNA]</scope>
    <source>
        <strain evidence="1">JCA_2017</strain>
    </source>
</reference>
<proteinExistence type="predicted"/>
<comment type="caution">
    <text evidence="1">The sequence shown here is derived from an EMBL/GenBank/DDBJ whole genome shotgun (WGS) entry which is preliminary data.</text>
</comment>
<dbReference type="EMBL" id="QJKJ01001228">
    <property type="protein sequence ID" value="RDY08686.1"/>
    <property type="molecule type" value="Genomic_DNA"/>
</dbReference>
<organism evidence="1 2">
    <name type="scientific">Mucuna pruriens</name>
    <name type="common">Velvet bean</name>
    <name type="synonym">Dolichos pruriens</name>
    <dbReference type="NCBI Taxonomy" id="157652"/>
    <lineage>
        <taxon>Eukaryota</taxon>
        <taxon>Viridiplantae</taxon>
        <taxon>Streptophyta</taxon>
        <taxon>Embryophyta</taxon>
        <taxon>Tracheophyta</taxon>
        <taxon>Spermatophyta</taxon>
        <taxon>Magnoliopsida</taxon>
        <taxon>eudicotyledons</taxon>
        <taxon>Gunneridae</taxon>
        <taxon>Pentapetalae</taxon>
        <taxon>rosids</taxon>
        <taxon>fabids</taxon>
        <taxon>Fabales</taxon>
        <taxon>Fabaceae</taxon>
        <taxon>Papilionoideae</taxon>
        <taxon>50 kb inversion clade</taxon>
        <taxon>NPAAA clade</taxon>
        <taxon>indigoferoid/millettioid clade</taxon>
        <taxon>Phaseoleae</taxon>
        <taxon>Mucuna</taxon>
    </lineage>
</organism>
<accession>A0A371I0Y1</accession>
<keyword evidence="2" id="KW-1185">Reference proteome</keyword>
<evidence type="ECO:0000313" key="2">
    <source>
        <dbReference type="Proteomes" id="UP000257109"/>
    </source>
</evidence>
<protein>
    <submittedName>
        <fullName evidence="1">Uncharacterized protein</fullName>
    </submittedName>
</protein>
<sequence length="61" mass="6990">MKVVAISFLVRDEDLQKHQPSSKYLCKEFVILLIDRLWSSTASPLVIREGALFKVWLVSGQ</sequence>
<name>A0A371I0Y1_MUCPR</name>
<dbReference type="Proteomes" id="UP000257109">
    <property type="component" value="Unassembled WGS sequence"/>
</dbReference>